<dbReference type="InterPro" id="IPR025124">
    <property type="entry name" value="Gag1-like_clamp"/>
</dbReference>
<keyword evidence="3" id="KW-1185">Reference proteome</keyword>
<comment type="caution">
    <text evidence="2">The sequence shown here is derived from an EMBL/GenBank/DDBJ whole genome shotgun (WGS) entry which is preliminary data.</text>
</comment>
<dbReference type="AlphaFoldDB" id="A0A8H7ST79"/>
<proteinExistence type="predicted"/>
<name>A0A8H7ST79_9FUNG</name>
<feature type="domain" description="Gag1-like clamp" evidence="1">
    <location>
        <begin position="7"/>
        <end position="87"/>
    </location>
</feature>
<gene>
    <name evidence="2" type="ORF">INT48_008203</name>
</gene>
<organism evidence="2 3">
    <name type="scientific">Thamnidium elegans</name>
    <dbReference type="NCBI Taxonomy" id="101142"/>
    <lineage>
        <taxon>Eukaryota</taxon>
        <taxon>Fungi</taxon>
        <taxon>Fungi incertae sedis</taxon>
        <taxon>Mucoromycota</taxon>
        <taxon>Mucoromycotina</taxon>
        <taxon>Mucoromycetes</taxon>
        <taxon>Mucorales</taxon>
        <taxon>Mucorineae</taxon>
        <taxon>Mucoraceae</taxon>
        <taxon>Thamnidium</taxon>
    </lineage>
</organism>
<dbReference type="EMBL" id="JAEPRE010000025">
    <property type="protein sequence ID" value="KAG2235900.1"/>
    <property type="molecule type" value="Genomic_DNA"/>
</dbReference>
<reference evidence="2" key="1">
    <citation type="submission" date="2021-01" db="EMBL/GenBank/DDBJ databases">
        <title>Metabolic potential, ecology and presence of endohyphal bacteria is reflected in genomic diversity of Mucoromycotina.</title>
        <authorList>
            <person name="Muszewska A."/>
            <person name="Okrasinska A."/>
            <person name="Steczkiewicz K."/>
            <person name="Drgas O."/>
            <person name="Orlowska M."/>
            <person name="Perlinska-Lenart U."/>
            <person name="Aleksandrzak-Piekarczyk T."/>
            <person name="Szatraj K."/>
            <person name="Zielenkiewicz U."/>
            <person name="Pilsyk S."/>
            <person name="Malc E."/>
            <person name="Mieczkowski P."/>
            <person name="Kruszewska J.S."/>
            <person name="Biernat P."/>
            <person name="Pawlowska J."/>
        </authorList>
    </citation>
    <scope>NUCLEOTIDE SEQUENCE</scope>
    <source>
        <strain evidence="2">WA0000018081</strain>
    </source>
</reference>
<dbReference type="OrthoDB" id="5576875at2759"/>
<evidence type="ECO:0000313" key="3">
    <source>
        <dbReference type="Proteomes" id="UP000613177"/>
    </source>
</evidence>
<dbReference type="Pfam" id="PF13259">
    <property type="entry name" value="clamp_Gag1-like"/>
    <property type="match status" value="1"/>
</dbReference>
<dbReference type="Proteomes" id="UP000613177">
    <property type="component" value="Unassembled WGS sequence"/>
</dbReference>
<protein>
    <recommendedName>
        <fullName evidence="1">Gag1-like clamp domain-containing protein</fullName>
    </recommendedName>
</protein>
<evidence type="ECO:0000259" key="1">
    <source>
        <dbReference type="Pfam" id="PF13259"/>
    </source>
</evidence>
<evidence type="ECO:0000313" key="2">
    <source>
        <dbReference type="EMBL" id="KAG2235900.1"/>
    </source>
</evidence>
<accession>A0A8H7ST79</accession>
<sequence length="97" mass="11307">MTTPTIGLEAWEANRKTWTTPNEQYKNDSELLKEKAERCRVLLENQAERITFYQRLVLQRQSFRTPVPLQHVIPILVTGWQEDGLWPKGMVAPPDSD</sequence>